<keyword evidence="2" id="KW-1185">Reference proteome</keyword>
<organism evidence="1 2">
    <name type="scientific">Sulfitobacter sediminis</name>
    <dbReference type="NCBI Taxonomy" id="3234186"/>
    <lineage>
        <taxon>Bacteria</taxon>
        <taxon>Pseudomonadati</taxon>
        <taxon>Pseudomonadota</taxon>
        <taxon>Alphaproteobacteria</taxon>
        <taxon>Rhodobacterales</taxon>
        <taxon>Roseobacteraceae</taxon>
        <taxon>Sulfitobacter</taxon>
    </lineage>
</organism>
<reference evidence="1 2" key="1">
    <citation type="submission" date="2024-07" db="EMBL/GenBank/DDBJ databases">
        <title>Marimonas sp.nov., isolated from tidal-flat sediment.</title>
        <authorList>
            <person name="Jayan J.N."/>
            <person name="Lee S.S."/>
        </authorList>
    </citation>
    <scope>NUCLEOTIDE SEQUENCE [LARGE SCALE GENOMIC DNA]</scope>
    <source>
        <strain evidence="1 2">MJW-29</strain>
    </source>
</reference>
<evidence type="ECO:0000313" key="2">
    <source>
        <dbReference type="Proteomes" id="UP001556098"/>
    </source>
</evidence>
<dbReference type="RefSeq" id="WP_367877718.1">
    <property type="nucleotide sequence ID" value="NZ_JBFNXX010000006.1"/>
</dbReference>
<dbReference type="EMBL" id="JBFNXX010000006">
    <property type="protein sequence ID" value="MEW9920018.1"/>
    <property type="molecule type" value="Genomic_DNA"/>
</dbReference>
<protein>
    <submittedName>
        <fullName evidence="1">Uncharacterized protein</fullName>
    </submittedName>
</protein>
<comment type="caution">
    <text evidence="1">The sequence shown here is derived from an EMBL/GenBank/DDBJ whole genome shotgun (WGS) entry which is preliminary data.</text>
</comment>
<name>A0ABV3RLZ3_9RHOB</name>
<accession>A0ABV3RLZ3</accession>
<evidence type="ECO:0000313" key="1">
    <source>
        <dbReference type="EMBL" id="MEW9920018.1"/>
    </source>
</evidence>
<proteinExistence type="predicted"/>
<sequence>MKKIGPKVYESLSPRQRAVAYIEALARQDVPEQQRLLRTCPKVTVVLIDPRFTDIVERVMAMAVAKEADLRDCMIEWLLAIRIDPKSARGSLQRFSNVERAWKLVLDSIGIDEQVMAIAGPPPSPYFESFERLLPEPDETSAMALSKELAICLKAKPSAS</sequence>
<dbReference type="Proteomes" id="UP001556098">
    <property type="component" value="Unassembled WGS sequence"/>
</dbReference>
<gene>
    <name evidence="1" type="ORF">AB2B41_10405</name>
</gene>